<reference evidence="6" key="1">
    <citation type="submission" date="2018-05" db="EMBL/GenBank/DDBJ databases">
        <title>Draft genome of Mucuna pruriens seed.</title>
        <authorList>
            <person name="Nnadi N.E."/>
            <person name="Vos R."/>
            <person name="Hasami M.H."/>
            <person name="Devisetty U.K."/>
            <person name="Aguiy J.C."/>
        </authorList>
    </citation>
    <scope>NUCLEOTIDE SEQUENCE [LARGE SCALE GENOMIC DNA]</scope>
    <source>
        <strain evidence="6">JCA_2017</strain>
    </source>
</reference>
<dbReference type="GO" id="GO:0034355">
    <property type="term" value="P:NAD+ biosynthetic process via the salvage pathway"/>
    <property type="evidence" value="ECO:0007669"/>
    <property type="project" value="TreeGrafter"/>
</dbReference>
<evidence type="ECO:0000313" key="6">
    <source>
        <dbReference type="EMBL" id="RDX97242.1"/>
    </source>
</evidence>
<dbReference type="Pfam" id="PF17767">
    <property type="entry name" value="NAPRTase_N"/>
    <property type="match status" value="1"/>
</dbReference>
<feature type="non-terminal residue" evidence="6">
    <location>
        <position position="1"/>
    </location>
</feature>
<feature type="domain" description="Nicotinate phosphoribosyltransferase N-terminal" evidence="5">
    <location>
        <begin position="19"/>
        <end position="99"/>
    </location>
</feature>
<evidence type="ECO:0000259" key="5">
    <source>
        <dbReference type="Pfam" id="PF17767"/>
    </source>
</evidence>
<dbReference type="UniPathway" id="UPA00253"/>
<sequence>MSLDEITDKSLRTKNGSKWVRFIVNFKLTKEEIASVRKSLSASCEDVFFDYLRGVDYYNVEVYAIPRGTIVFPKVPLMRGEGPIVVVQLLETPFVNLTNDSLLVSTNVTRHHNIARKSKTLLEFGLRRAQRPDGGVETSKFEEDLHIMQCAKAEHEEWVIQEEKTIRKTRHNNVVTSKYF</sequence>
<dbReference type="Gene3D" id="3.20.140.10">
    <property type="entry name" value="nicotinate phosphoribosyltransferase"/>
    <property type="match status" value="1"/>
</dbReference>
<dbReference type="STRING" id="157652.A0A371H344"/>
<keyword evidence="7" id="KW-1185">Reference proteome</keyword>
<keyword evidence="6" id="KW-0808">Transferase</keyword>
<comment type="pathway">
    <text evidence="1">Cofactor biosynthesis; NAD(+) biosynthesis.</text>
</comment>
<dbReference type="EMBL" id="QJKJ01003703">
    <property type="protein sequence ID" value="RDX97242.1"/>
    <property type="molecule type" value="Genomic_DNA"/>
</dbReference>
<name>A0A371H344_MUCPR</name>
<gene>
    <name evidence="6" type="primary">NAPRT2</name>
    <name evidence="6" type="ORF">CR513_20004</name>
</gene>
<dbReference type="GO" id="GO:0016757">
    <property type="term" value="F:glycosyltransferase activity"/>
    <property type="evidence" value="ECO:0007669"/>
    <property type="project" value="UniProtKB-KW"/>
</dbReference>
<keyword evidence="6" id="KW-0328">Glycosyltransferase</keyword>
<accession>A0A371H344</accession>
<comment type="similarity">
    <text evidence="2">Belongs to the NAPRTase family.</text>
</comment>
<dbReference type="InterPro" id="IPR007229">
    <property type="entry name" value="Nic_PRibTrfase-Fam"/>
</dbReference>
<dbReference type="PANTHER" id="PTHR11098:SF1">
    <property type="entry name" value="NICOTINATE PHOSPHORIBOSYLTRANSFERASE"/>
    <property type="match status" value="1"/>
</dbReference>
<comment type="caution">
    <text evidence="6">The sequence shown here is derived from an EMBL/GenBank/DDBJ whole genome shotgun (WGS) entry which is preliminary data.</text>
</comment>
<evidence type="ECO:0000256" key="3">
    <source>
        <dbReference type="ARBA" id="ARBA00022642"/>
    </source>
</evidence>
<dbReference type="AlphaFoldDB" id="A0A371H344"/>
<evidence type="ECO:0000256" key="2">
    <source>
        <dbReference type="ARBA" id="ARBA00010897"/>
    </source>
</evidence>
<comment type="catalytic activity">
    <reaction evidence="4">
        <text>5-phospho-alpha-D-ribose 1-diphosphate + nicotinate + ATP + H2O = nicotinate beta-D-ribonucleotide + ADP + phosphate + diphosphate</text>
        <dbReference type="Rhea" id="RHEA:36163"/>
        <dbReference type="ChEBI" id="CHEBI:15377"/>
        <dbReference type="ChEBI" id="CHEBI:30616"/>
        <dbReference type="ChEBI" id="CHEBI:32544"/>
        <dbReference type="ChEBI" id="CHEBI:33019"/>
        <dbReference type="ChEBI" id="CHEBI:43474"/>
        <dbReference type="ChEBI" id="CHEBI:57502"/>
        <dbReference type="ChEBI" id="CHEBI:58017"/>
        <dbReference type="ChEBI" id="CHEBI:456216"/>
        <dbReference type="EC" id="6.3.4.21"/>
    </reaction>
</comment>
<organism evidence="6 7">
    <name type="scientific">Mucuna pruriens</name>
    <name type="common">Velvet bean</name>
    <name type="synonym">Dolichos pruriens</name>
    <dbReference type="NCBI Taxonomy" id="157652"/>
    <lineage>
        <taxon>Eukaryota</taxon>
        <taxon>Viridiplantae</taxon>
        <taxon>Streptophyta</taxon>
        <taxon>Embryophyta</taxon>
        <taxon>Tracheophyta</taxon>
        <taxon>Spermatophyta</taxon>
        <taxon>Magnoliopsida</taxon>
        <taxon>eudicotyledons</taxon>
        <taxon>Gunneridae</taxon>
        <taxon>Pentapetalae</taxon>
        <taxon>rosids</taxon>
        <taxon>fabids</taxon>
        <taxon>Fabales</taxon>
        <taxon>Fabaceae</taxon>
        <taxon>Papilionoideae</taxon>
        <taxon>50 kb inversion clade</taxon>
        <taxon>NPAAA clade</taxon>
        <taxon>indigoferoid/millettioid clade</taxon>
        <taxon>Phaseoleae</taxon>
        <taxon>Mucuna</taxon>
    </lineage>
</organism>
<dbReference type="SUPFAM" id="SSF54675">
    <property type="entry name" value="Nicotinate/Quinolinate PRTase N-terminal domain-like"/>
    <property type="match status" value="1"/>
</dbReference>
<proteinExistence type="inferred from homology"/>
<evidence type="ECO:0000256" key="4">
    <source>
        <dbReference type="ARBA" id="ARBA00048668"/>
    </source>
</evidence>
<dbReference type="GO" id="GO:0004516">
    <property type="term" value="F:nicotinate phosphoribosyltransferase activity"/>
    <property type="evidence" value="ECO:0007669"/>
    <property type="project" value="UniProtKB-EC"/>
</dbReference>
<keyword evidence="3" id="KW-0662">Pyridine nucleotide biosynthesis</keyword>
<dbReference type="GO" id="GO:0005829">
    <property type="term" value="C:cytosol"/>
    <property type="evidence" value="ECO:0007669"/>
    <property type="project" value="TreeGrafter"/>
</dbReference>
<protein>
    <submittedName>
        <fullName evidence="6">Nicotinate phosphoribosyltransferase 2</fullName>
    </submittedName>
</protein>
<evidence type="ECO:0000256" key="1">
    <source>
        <dbReference type="ARBA" id="ARBA00004790"/>
    </source>
</evidence>
<evidence type="ECO:0000313" key="7">
    <source>
        <dbReference type="Proteomes" id="UP000257109"/>
    </source>
</evidence>
<dbReference type="Proteomes" id="UP000257109">
    <property type="component" value="Unassembled WGS sequence"/>
</dbReference>
<dbReference type="OrthoDB" id="193380at2759"/>
<dbReference type="PANTHER" id="PTHR11098">
    <property type="entry name" value="NICOTINATE PHOSPHORIBOSYLTRANSFERASE"/>
    <property type="match status" value="1"/>
</dbReference>
<dbReference type="InterPro" id="IPR040727">
    <property type="entry name" value="NAPRTase_N"/>
</dbReference>